<dbReference type="STRING" id="889378.Spiaf_1221"/>
<proteinExistence type="predicted"/>
<name>H9UIF6_SPIAZ</name>
<dbReference type="EMBL" id="CP003282">
    <property type="protein sequence ID" value="AFG37299.1"/>
    <property type="molecule type" value="Genomic_DNA"/>
</dbReference>
<organism evidence="1 2">
    <name type="scientific">Spirochaeta africana (strain ATCC 700263 / DSM 8902 / Z-7692)</name>
    <dbReference type="NCBI Taxonomy" id="889378"/>
    <lineage>
        <taxon>Bacteria</taxon>
        <taxon>Pseudomonadati</taxon>
        <taxon>Spirochaetota</taxon>
        <taxon>Spirochaetia</taxon>
        <taxon>Spirochaetales</taxon>
        <taxon>Spirochaetaceae</taxon>
        <taxon>Spirochaeta</taxon>
    </lineage>
</organism>
<sequence>MRFKELVSIMVHPGDTNLTEQRLRELRMKIQDESYVAQAIESIAEVMARELLPQHDENQLNLHGGDSPHVFS</sequence>
<dbReference type="Proteomes" id="UP000007383">
    <property type="component" value="Chromosome"/>
</dbReference>
<keyword evidence="2" id="KW-1185">Reference proteome</keyword>
<dbReference type="AlphaFoldDB" id="H9UIF6"/>
<dbReference type="HOGENOM" id="CLU_2720319_0_0_12"/>
<reference evidence="2" key="1">
    <citation type="journal article" date="2013" name="Stand. Genomic Sci.">
        <title>Complete genome sequence of the halophilic bacterium Spirochaeta africana type strain (Z-7692(T)) from the alkaline Lake Magadi in the East African Rift.</title>
        <authorList>
            <person name="Liolos K."/>
            <person name="Abt B."/>
            <person name="Scheuner C."/>
            <person name="Teshima H."/>
            <person name="Held B."/>
            <person name="Lapidus A."/>
            <person name="Nolan M."/>
            <person name="Lucas S."/>
            <person name="Deshpande S."/>
            <person name="Cheng J.F."/>
            <person name="Tapia R."/>
            <person name="Goodwin L.A."/>
            <person name="Pitluck S."/>
            <person name="Pagani I."/>
            <person name="Ivanova N."/>
            <person name="Mavromatis K."/>
            <person name="Mikhailova N."/>
            <person name="Huntemann M."/>
            <person name="Pati A."/>
            <person name="Chen A."/>
            <person name="Palaniappan K."/>
            <person name="Land M."/>
            <person name="Rohde M."/>
            <person name="Tindall B.J."/>
            <person name="Detter J.C."/>
            <person name="Goker M."/>
            <person name="Bristow J."/>
            <person name="Eisen J.A."/>
            <person name="Markowitz V."/>
            <person name="Hugenholtz P."/>
            <person name="Woyke T."/>
            <person name="Klenk H.P."/>
            <person name="Kyrpides N.C."/>
        </authorList>
    </citation>
    <scope>NUCLEOTIDE SEQUENCE</scope>
    <source>
        <strain evidence="2">ATCC 700263 / DSM 8902 / Z-7692</strain>
    </source>
</reference>
<protein>
    <submittedName>
        <fullName evidence="1">Uncharacterized protein</fullName>
    </submittedName>
</protein>
<evidence type="ECO:0000313" key="2">
    <source>
        <dbReference type="Proteomes" id="UP000007383"/>
    </source>
</evidence>
<gene>
    <name evidence="1" type="ordered locus">Spiaf_1221</name>
</gene>
<accession>H9UIF6</accession>
<dbReference type="KEGG" id="sfc:Spiaf_1221"/>
<dbReference type="PATRIC" id="fig|889378.3.peg.1220"/>
<evidence type="ECO:0000313" key="1">
    <source>
        <dbReference type="EMBL" id="AFG37299.1"/>
    </source>
</evidence>